<comment type="catalytic activity">
    <reaction evidence="8 10">
        <text>ITP + H2O = IDP + phosphate + H(+)</text>
        <dbReference type="Rhea" id="RHEA:28330"/>
        <dbReference type="ChEBI" id="CHEBI:15377"/>
        <dbReference type="ChEBI" id="CHEBI:15378"/>
        <dbReference type="ChEBI" id="CHEBI:43474"/>
        <dbReference type="ChEBI" id="CHEBI:58280"/>
        <dbReference type="ChEBI" id="CHEBI:61402"/>
        <dbReference type="EC" id="3.6.1.73"/>
    </reaction>
</comment>
<dbReference type="Proteomes" id="UP001610063">
    <property type="component" value="Unassembled WGS sequence"/>
</dbReference>
<keyword evidence="2 10" id="KW-0479">Metal-binding</keyword>
<name>A0ABW7NCQ3_9BACT</name>
<keyword evidence="14" id="KW-1185">Reference proteome</keyword>
<evidence type="ECO:0000256" key="9">
    <source>
        <dbReference type="ARBA" id="ARBA00048781"/>
    </source>
</evidence>
<proteinExistence type="inferred from homology"/>
<feature type="region of interest" description="Disordered" evidence="11">
    <location>
        <begin position="37"/>
        <end position="62"/>
    </location>
</feature>
<dbReference type="RefSeq" id="WP_395418798.1">
    <property type="nucleotide sequence ID" value="NZ_JBIPKE010000019.1"/>
</dbReference>
<feature type="binding site" evidence="10">
    <location>
        <begin position="67"/>
        <end position="68"/>
    </location>
    <ligand>
        <name>substrate</name>
    </ligand>
</feature>
<dbReference type="EC" id="3.6.1.73" evidence="10"/>
<evidence type="ECO:0000256" key="1">
    <source>
        <dbReference type="ARBA" id="ARBA00001936"/>
    </source>
</evidence>
<comment type="catalytic activity">
    <reaction evidence="9 10">
        <text>XTP + H2O = XDP + phosphate + H(+)</text>
        <dbReference type="Rhea" id="RHEA:28406"/>
        <dbReference type="ChEBI" id="CHEBI:15377"/>
        <dbReference type="ChEBI" id="CHEBI:15378"/>
        <dbReference type="ChEBI" id="CHEBI:43474"/>
        <dbReference type="ChEBI" id="CHEBI:59884"/>
        <dbReference type="ChEBI" id="CHEBI:61314"/>
        <dbReference type="EC" id="3.6.1.73"/>
    </reaction>
</comment>
<evidence type="ECO:0000313" key="13">
    <source>
        <dbReference type="EMBL" id="MFH6985320.1"/>
    </source>
</evidence>
<dbReference type="InterPro" id="IPR002786">
    <property type="entry name" value="Non_canon_purine_NTPase"/>
</dbReference>
<evidence type="ECO:0000256" key="10">
    <source>
        <dbReference type="HAMAP-Rule" id="MF_00648"/>
    </source>
</evidence>
<dbReference type="SUPFAM" id="SSF52972">
    <property type="entry name" value="ITPase-like"/>
    <property type="match status" value="1"/>
</dbReference>
<comment type="similarity">
    <text evidence="10">Belongs to the YjjX NTPase family.</text>
</comment>
<organism evidence="13 14">
    <name type="scientific">Marinoscillum luteum</name>
    <dbReference type="NCBI Taxonomy" id="861051"/>
    <lineage>
        <taxon>Bacteria</taxon>
        <taxon>Pseudomonadati</taxon>
        <taxon>Bacteroidota</taxon>
        <taxon>Cytophagia</taxon>
        <taxon>Cytophagales</taxon>
        <taxon>Reichenbachiellaceae</taxon>
        <taxon>Marinoscillum</taxon>
    </lineage>
</organism>
<comment type="subunit">
    <text evidence="10">Homodimer.</text>
</comment>
<evidence type="ECO:0000256" key="5">
    <source>
        <dbReference type="ARBA" id="ARBA00022842"/>
    </source>
</evidence>
<reference evidence="13 14" key="1">
    <citation type="journal article" date="2013" name="Int. J. Syst. Evol. Microbiol.">
        <title>Marinoscillum luteum sp. nov., isolated from marine sediment.</title>
        <authorList>
            <person name="Cha I.T."/>
            <person name="Park S.J."/>
            <person name="Kim S.J."/>
            <person name="Kim J.G."/>
            <person name="Jung M.Y."/>
            <person name="Shin K.S."/>
            <person name="Kwon K.K."/>
            <person name="Yang S.H."/>
            <person name="Seo Y.S."/>
            <person name="Rhee S.K."/>
        </authorList>
    </citation>
    <scope>NUCLEOTIDE SEQUENCE [LARGE SCALE GENOMIC DNA]</scope>
    <source>
        <strain evidence="13 14">KCTC 23939</strain>
    </source>
</reference>
<keyword evidence="3 10" id="KW-0547">Nucleotide-binding</keyword>
<comment type="caution">
    <text evidence="10">Lacks conserved residue(s) required for the propagation of feature annotation.</text>
</comment>
<evidence type="ECO:0000256" key="6">
    <source>
        <dbReference type="ARBA" id="ARBA00023080"/>
    </source>
</evidence>
<evidence type="ECO:0000313" key="14">
    <source>
        <dbReference type="Proteomes" id="UP001610063"/>
    </source>
</evidence>
<dbReference type="InterPro" id="IPR026533">
    <property type="entry name" value="NTPase/PRRC1"/>
</dbReference>
<sequence length="177" mass="19179">MQVVVASKNPVKINATQEGFRQIFPKGELSVTGLSVPSGVSDQPMTDEETLQGAANRARNARHEQPDADYWVGIEGGLDETPQGLIAFAWVVILSQNQMGQSRTSTFHLPPKVTELIHQGIELGHANDQVFGEKNSKQKGGAVGSLTGGVLGRTEYYVQAVMLALVPFKNPEIYPIH</sequence>
<dbReference type="PANTHER" id="PTHR34699">
    <property type="match status" value="1"/>
</dbReference>
<accession>A0ABW7NCQ3</accession>
<comment type="cofactor">
    <cofactor evidence="1">
        <name>Mn(2+)</name>
        <dbReference type="ChEBI" id="CHEBI:29035"/>
    </cofactor>
</comment>
<dbReference type="Gene3D" id="3.90.950.10">
    <property type="match status" value="1"/>
</dbReference>
<evidence type="ECO:0000256" key="3">
    <source>
        <dbReference type="ARBA" id="ARBA00022741"/>
    </source>
</evidence>
<protein>
    <recommendedName>
        <fullName evidence="10">Probable inosine/xanthosine triphosphatase</fullName>
        <shortName evidence="10">ITPase/XTPase</shortName>
        <ecNumber evidence="10">3.6.1.73</ecNumber>
    </recommendedName>
    <alternativeName>
        <fullName evidence="10">Non-canonical purine NTP phosphatase</fullName>
    </alternativeName>
    <alternativeName>
        <fullName evidence="10">Non-standard purine NTP phosphatase</fullName>
    </alternativeName>
    <alternativeName>
        <fullName evidence="10">Nucleoside-triphosphate phosphatase</fullName>
        <shortName evidence="10">NTPase</shortName>
    </alternativeName>
</protein>
<dbReference type="InterPro" id="IPR050299">
    <property type="entry name" value="YjjX_NTPase"/>
</dbReference>
<keyword evidence="5 10" id="KW-0460">Magnesium</keyword>
<keyword evidence="7 10" id="KW-0464">Manganese</keyword>
<feature type="domain" description="Non-canonical purine NTP phosphatase/PRRC1" evidence="12">
    <location>
        <begin position="6"/>
        <end position="168"/>
    </location>
</feature>
<dbReference type="EMBL" id="JBIPKE010000019">
    <property type="protein sequence ID" value="MFH6985320.1"/>
    <property type="molecule type" value="Genomic_DNA"/>
</dbReference>
<evidence type="ECO:0000256" key="4">
    <source>
        <dbReference type="ARBA" id="ARBA00022801"/>
    </source>
</evidence>
<evidence type="ECO:0000256" key="8">
    <source>
        <dbReference type="ARBA" id="ARBA00048174"/>
    </source>
</evidence>
<keyword evidence="4 10" id="KW-0378">Hydrolase</keyword>
<evidence type="ECO:0000256" key="11">
    <source>
        <dbReference type="SAM" id="MobiDB-lite"/>
    </source>
</evidence>
<dbReference type="GO" id="GO:0016787">
    <property type="term" value="F:hydrolase activity"/>
    <property type="evidence" value="ECO:0007669"/>
    <property type="project" value="UniProtKB-KW"/>
</dbReference>
<gene>
    <name evidence="13" type="primary">yjjX</name>
    <name evidence="13" type="ORF">ACHKAR_17840</name>
</gene>
<dbReference type="InterPro" id="IPR029001">
    <property type="entry name" value="ITPase-like_fam"/>
</dbReference>
<dbReference type="Pfam" id="PF01931">
    <property type="entry name" value="NTPase_I-T"/>
    <property type="match status" value="1"/>
</dbReference>
<comment type="function">
    <text evidence="10">Phosphatase that hydrolyzes non-canonical purine nucleotides such as XTP and ITP to their respective diphosphate derivatives. Probably excludes non-canonical purines from DNA/RNA precursor pool, thus preventing their incorporation into DNA/RNA and avoiding chromosomal lesions.</text>
</comment>
<evidence type="ECO:0000256" key="7">
    <source>
        <dbReference type="ARBA" id="ARBA00023211"/>
    </source>
</evidence>
<evidence type="ECO:0000256" key="2">
    <source>
        <dbReference type="ARBA" id="ARBA00022723"/>
    </source>
</evidence>
<feature type="binding site" evidence="10">
    <location>
        <position position="67"/>
    </location>
    <ligand>
        <name>Mg(2+)</name>
        <dbReference type="ChEBI" id="CHEBI:18420"/>
    </ligand>
</feature>
<dbReference type="HAMAP" id="MF_00648">
    <property type="entry name" value="Non_canon_purine_NTPase_YjjX"/>
    <property type="match status" value="1"/>
</dbReference>
<comment type="caution">
    <text evidence="13">The sequence shown here is derived from an EMBL/GenBank/DDBJ whole genome shotgun (WGS) entry which is preliminary data.</text>
</comment>
<evidence type="ECO:0000259" key="12">
    <source>
        <dbReference type="Pfam" id="PF01931"/>
    </source>
</evidence>
<dbReference type="NCBIfam" id="NF003459">
    <property type="entry name" value="PRK05074.1"/>
    <property type="match status" value="1"/>
</dbReference>
<keyword evidence="6 10" id="KW-0546">Nucleotide metabolism</keyword>
<comment type="cofactor">
    <cofactor evidence="10">
        <name>Mg(2+)</name>
        <dbReference type="ChEBI" id="CHEBI:18420"/>
    </cofactor>
    <cofactor evidence="10">
        <name>Mn(2+)</name>
        <dbReference type="ChEBI" id="CHEBI:29035"/>
    </cofactor>
    <text evidence="10">Binds 1 divalent metal cation per subunit; can use either Mg(2+) or Mn(2+).</text>
</comment>
<dbReference type="PANTHER" id="PTHR34699:SF2">
    <property type="entry name" value="NON-CANONICAL PURINE NTP PHOSPHATASE_PRRC1 DOMAIN-CONTAINING PROTEIN"/>
    <property type="match status" value="1"/>
</dbReference>
<dbReference type="NCBIfam" id="TIGR00258">
    <property type="entry name" value="inosine/xanthosine triphosphatase"/>
    <property type="match status" value="1"/>
</dbReference>